<dbReference type="AlphaFoldDB" id="A0AAQ3SG90"/>
<feature type="compositionally biased region" description="Low complexity" evidence="1">
    <location>
        <begin position="156"/>
        <end position="175"/>
    </location>
</feature>
<keyword evidence="3" id="KW-1185">Reference proteome</keyword>
<feature type="region of interest" description="Disordered" evidence="1">
    <location>
        <begin position="116"/>
        <end position="209"/>
    </location>
</feature>
<protein>
    <submittedName>
        <fullName evidence="2">Uncharacterized protein</fullName>
    </submittedName>
</protein>
<feature type="compositionally biased region" description="Basic and acidic residues" evidence="1">
    <location>
        <begin position="64"/>
        <end position="77"/>
    </location>
</feature>
<dbReference type="EMBL" id="CP144746">
    <property type="protein sequence ID" value="WVZ55913.1"/>
    <property type="molecule type" value="Genomic_DNA"/>
</dbReference>
<accession>A0AAQ3SG90</accession>
<evidence type="ECO:0000313" key="2">
    <source>
        <dbReference type="EMBL" id="WVZ55913.1"/>
    </source>
</evidence>
<name>A0AAQ3SG90_PASNO</name>
<reference evidence="2 3" key="1">
    <citation type="submission" date="2024-02" db="EMBL/GenBank/DDBJ databases">
        <title>High-quality chromosome-scale genome assembly of Pensacola bahiagrass (Paspalum notatum Flugge var. saurae).</title>
        <authorList>
            <person name="Vega J.M."/>
            <person name="Podio M."/>
            <person name="Orjuela J."/>
            <person name="Siena L.A."/>
            <person name="Pessino S.C."/>
            <person name="Combes M.C."/>
            <person name="Mariac C."/>
            <person name="Albertini E."/>
            <person name="Pupilli F."/>
            <person name="Ortiz J.P.A."/>
            <person name="Leblanc O."/>
        </authorList>
    </citation>
    <scope>NUCLEOTIDE SEQUENCE [LARGE SCALE GENOMIC DNA]</scope>
    <source>
        <strain evidence="2">R1</strain>
        <tissue evidence="2">Leaf</tissue>
    </source>
</reference>
<dbReference type="Proteomes" id="UP001341281">
    <property type="component" value="Chromosome 02"/>
</dbReference>
<sequence>MALSSTMSSPTSSITAPSLPLVPRIVHPTCIIASYTDINRRKEVFVQATHGHRPSPIRRPSRGRRLDLGLGHTDHGPKSTPSNLGPFSPLKGPRKNNTSDDCLAGAAVGRRFASRADTRPLPGSPNPPAPCTQPAAGRSSLQTPLWPSGQPPAPAPSSLSRLSRSGRRLAALTLGYSLPGGAAARREAANQPSLRRPVRWRGTSAYPET</sequence>
<evidence type="ECO:0000313" key="3">
    <source>
        <dbReference type="Proteomes" id="UP001341281"/>
    </source>
</evidence>
<gene>
    <name evidence="2" type="ORF">U9M48_006514</name>
</gene>
<proteinExistence type="predicted"/>
<organism evidence="2 3">
    <name type="scientific">Paspalum notatum var. saurae</name>
    <dbReference type="NCBI Taxonomy" id="547442"/>
    <lineage>
        <taxon>Eukaryota</taxon>
        <taxon>Viridiplantae</taxon>
        <taxon>Streptophyta</taxon>
        <taxon>Embryophyta</taxon>
        <taxon>Tracheophyta</taxon>
        <taxon>Spermatophyta</taxon>
        <taxon>Magnoliopsida</taxon>
        <taxon>Liliopsida</taxon>
        <taxon>Poales</taxon>
        <taxon>Poaceae</taxon>
        <taxon>PACMAD clade</taxon>
        <taxon>Panicoideae</taxon>
        <taxon>Andropogonodae</taxon>
        <taxon>Paspaleae</taxon>
        <taxon>Paspalinae</taxon>
        <taxon>Paspalum</taxon>
    </lineage>
</organism>
<evidence type="ECO:0000256" key="1">
    <source>
        <dbReference type="SAM" id="MobiDB-lite"/>
    </source>
</evidence>
<feature type="compositionally biased region" description="Basic residues" evidence="1">
    <location>
        <begin position="50"/>
        <end position="63"/>
    </location>
</feature>
<feature type="region of interest" description="Disordered" evidence="1">
    <location>
        <begin position="46"/>
        <end position="102"/>
    </location>
</feature>
<feature type="compositionally biased region" description="Pro residues" evidence="1">
    <location>
        <begin position="122"/>
        <end position="131"/>
    </location>
</feature>